<dbReference type="EMBL" id="SSTJ01000018">
    <property type="protein sequence ID" value="THG36034.1"/>
    <property type="molecule type" value="Genomic_DNA"/>
</dbReference>
<accession>A0A4S4FZF6</accession>
<dbReference type="InterPro" id="IPR022986">
    <property type="entry name" value="UPF0237_ACT"/>
</dbReference>
<gene>
    <name evidence="2" type="ORF">E5986_10585</name>
</gene>
<dbReference type="InterPro" id="IPR045865">
    <property type="entry name" value="ACT-like_dom_sf"/>
</dbReference>
<sequence>MKCVISVLGKDRSGVVAAIATVLADCGANIDDISQTILGEGRMFSMTMMVSLDVATADFNTVQERLTATGESLGMQVLIQREDVFQAMYQI</sequence>
<evidence type="ECO:0000313" key="2">
    <source>
        <dbReference type="EMBL" id="THG36034.1"/>
    </source>
</evidence>
<dbReference type="Proteomes" id="UP000308978">
    <property type="component" value="Unassembled WGS sequence"/>
</dbReference>
<dbReference type="SUPFAM" id="SSF55021">
    <property type="entry name" value="ACT-like"/>
    <property type="match status" value="1"/>
</dbReference>
<organism evidence="2 3">
    <name type="scientific">Adlercreutzia caecimuris</name>
    <dbReference type="NCBI Taxonomy" id="671266"/>
    <lineage>
        <taxon>Bacteria</taxon>
        <taxon>Bacillati</taxon>
        <taxon>Actinomycetota</taxon>
        <taxon>Coriobacteriia</taxon>
        <taxon>Eggerthellales</taxon>
        <taxon>Eggerthellaceae</taxon>
        <taxon>Adlercreutzia</taxon>
    </lineage>
</organism>
<evidence type="ECO:0000259" key="1">
    <source>
        <dbReference type="PROSITE" id="PS51671"/>
    </source>
</evidence>
<protein>
    <submittedName>
        <fullName evidence="2">ACT domain-containing protein</fullName>
    </submittedName>
</protein>
<dbReference type="PROSITE" id="PS51671">
    <property type="entry name" value="ACT"/>
    <property type="match status" value="1"/>
</dbReference>
<dbReference type="AlphaFoldDB" id="A0A4S4FZF6"/>
<dbReference type="InterPro" id="IPR002912">
    <property type="entry name" value="ACT_dom"/>
</dbReference>
<dbReference type="InterPro" id="IPR050990">
    <property type="entry name" value="UPF0237/GcvR_regulator"/>
</dbReference>
<dbReference type="GeneID" id="82191131"/>
<evidence type="ECO:0000313" key="3">
    <source>
        <dbReference type="Proteomes" id="UP000308978"/>
    </source>
</evidence>
<comment type="caution">
    <text evidence="2">The sequence shown here is derived from an EMBL/GenBank/DDBJ whole genome shotgun (WGS) entry which is preliminary data.</text>
</comment>
<dbReference type="RefSeq" id="WP_016309878.1">
    <property type="nucleotide sequence ID" value="NZ_SSTJ01000018.1"/>
</dbReference>
<name>A0A4S4FZF6_9ACTN</name>
<dbReference type="NCBIfam" id="NF001220">
    <property type="entry name" value="PRK00194.1"/>
    <property type="match status" value="1"/>
</dbReference>
<dbReference type="PANTHER" id="PTHR34875:SF6">
    <property type="entry name" value="UPF0237 PROTEIN MJ1558"/>
    <property type="match status" value="1"/>
</dbReference>
<proteinExistence type="predicted"/>
<feature type="domain" description="ACT" evidence="1">
    <location>
        <begin position="4"/>
        <end position="80"/>
    </location>
</feature>
<reference evidence="2 3" key="1">
    <citation type="submission" date="2019-04" db="EMBL/GenBank/DDBJ databases">
        <title>Microbes associate with the intestines of laboratory mice.</title>
        <authorList>
            <person name="Navarre W."/>
            <person name="Wong E."/>
            <person name="Huang K.C."/>
            <person name="Tropini C."/>
            <person name="Ng K."/>
            <person name="Yu B."/>
        </authorList>
    </citation>
    <scope>NUCLEOTIDE SEQUENCE [LARGE SCALE GENOMIC DNA]</scope>
    <source>
        <strain evidence="2 3">NM80_B27</strain>
    </source>
</reference>
<dbReference type="CDD" id="cd04872">
    <property type="entry name" value="ACT_1ZPV"/>
    <property type="match status" value="1"/>
</dbReference>
<dbReference type="Pfam" id="PF13740">
    <property type="entry name" value="ACT_6"/>
    <property type="match status" value="1"/>
</dbReference>
<dbReference type="PANTHER" id="PTHR34875">
    <property type="entry name" value="UPF0237 PROTEIN MJ1558"/>
    <property type="match status" value="1"/>
</dbReference>
<dbReference type="Gene3D" id="3.30.70.260">
    <property type="match status" value="1"/>
</dbReference>